<evidence type="ECO:0000259" key="1">
    <source>
        <dbReference type="Pfam" id="PF08765"/>
    </source>
</evidence>
<dbReference type="eggNOG" id="COG5566">
    <property type="taxonomic scope" value="Bacteria"/>
</dbReference>
<dbReference type="InterPro" id="IPR009057">
    <property type="entry name" value="Homeodomain-like_sf"/>
</dbReference>
<accession>B6WST3</accession>
<dbReference type="AlphaFoldDB" id="B6WST3"/>
<protein>
    <recommendedName>
        <fullName evidence="1">Mor transcription activator domain-containing protein</fullName>
    </recommendedName>
</protein>
<reference evidence="2 3" key="1">
    <citation type="submission" date="2008-10" db="EMBL/GenBank/DDBJ databases">
        <title>Draft genome sequence of Desulvovibrio piger (ATCC 29098).</title>
        <authorList>
            <person name="Sudarsanam P."/>
            <person name="Ley R."/>
            <person name="Guruge J."/>
            <person name="Turnbaugh P.J."/>
            <person name="Mahowald M."/>
            <person name="Liep D."/>
            <person name="Gordon J."/>
        </authorList>
    </citation>
    <scope>NUCLEOTIDE SEQUENCE [LARGE SCALE GENOMIC DNA]</scope>
    <source>
        <strain evidence="2 3">ATCC 29098</strain>
    </source>
</reference>
<dbReference type="EMBL" id="ABXU01000029">
    <property type="protein sequence ID" value="EEB33845.1"/>
    <property type="molecule type" value="Genomic_DNA"/>
</dbReference>
<dbReference type="OrthoDB" id="8896696at2"/>
<sequence>MELIMQDTNITTADYFDAMRTTEAFLPSLRSLDISLLPAAVQAIARLIGLPATLQLVENFGGLTLRLPVGAREAGQQMLADLARRIGPEAAQILARHYAVTPLYVPNCKPVLLRARDAALLKDRQQLAREGLTERRIVQCLALRYHITERHVWTIFKKPPPPDPDRQPRQGRLL</sequence>
<dbReference type="InterPro" id="IPR014875">
    <property type="entry name" value="Mor_transcription_activator"/>
</dbReference>
<proteinExistence type="predicted"/>
<dbReference type="Pfam" id="PF08765">
    <property type="entry name" value="Mor"/>
    <property type="match status" value="1"/>
</dbReference>
<dbReference type="HOGENOM" id="CLU_131403_1_0_7"/>
<gene>
    <name evidence="2" type="ORF">DESPIG_01135</name>
</gene>
<dbReference type="SUPFAM" id="SSF46689">
    <property type="entry name" value="Homeodomain-like"/>
    <property type="match status" value="1"/>
</dbReference>
<reference evidence="2 3" key="2">
    <citation type="submission" date="2008-10" db="EMBL/GenBank/DDBJ databases">
        <authorList>
            <person name="Fulton L."/>
            <person name="Clifton S."/>
            <person name="Fulton B."/>
            <person name="Xu J."/>
            <person name="Minx P."/>
            <person name="Pepin K.H."/>
            <person name="Johnson M."/>
            <person name="Bhonagiri V."/>
            <person name="Nash W.E."/>
            <person name="Mardis E.R."/>
            <person name="Wilson R.K."/>
        </authorList>
    </citation>
    <scope>NUCLEOTIDE SEQUENCE [LARGE SCALE GENOMIC DNA]</scope>
    <source>
        <strain evidence="2 3">ATCC 29098</strain>
    </source>
</reference>
<evidence type="ECO:0000313" key="3">
    <source>
        <dbReference type="Proteomes" id="UP000003676"/>
    </source>
</evidence>
<feature type="domain" description="Mor transcription activator" evidence="1">
    <location>
        <begin position="78"/>
        <end position="158"/>
    </location>
</feature>
<evidence type="ECO:0000313" key="2">
    <source>
        <dbReference type="EMBL" id="EEB33845.1"/>
    </source>
</evidence>
<comment type="caution">
    <text evidence="2">The sequence shown here is derived from an EMBL/GenBank/DDBJ whole genome shotgun (WGS) entry which is preliminary data.</text>
</comment>
<name>B6WST3_9BACT</name>
<organism evidence="2 3">
    <name type="scientific">Desulfovibrio piger ATCC 29098</name>
    <dbReference type="NCBI Taxonomy" id="411464"/>
    <lineage>
        <taxon>Bacteria</taxon>
        <taxon>Pseudomonadati</taxon>
        <taxon>Thermodesulfobacteriota</taxon>
        <taxon>Desulfovibrionia</taxon>
        <taxon>Desulfovibrionales</taxon>
        <taxon>Desulfovibrionaceae</taxon>
        <taxon>Desulfovibrio</taxon>
    </lineage>
</organism>
<dbReference type="Proteomes" id="UP000003676">
    <property type="component" value="Unassembled WGS sequence"/>
</dbReference>